<reference evidence="2" key="1">
    <citation type="journal article" date="2020" name="Nature">
        <title>Giant virus diversity and host interactions through global metagenomics.</title>
        <authorList>
            <person name="Schulz F."/>
            <person name="Roux S."/>
            <person name="Paez-Espino D."/>
            <person name="Jungbluth S."/>
            <person name="Walsh D.A."/>
            <person name="Denef V.J."/>
            <person name="McMahon K.D."/>
            <person name="Konstantinidis K.T."/>
            <person name="Eloe-Fadrosh E.A."/>
            <person name="Kyrpides N.C."/>
            <person name="Woyke T."/>
        </authorList>
    </citation>
    <scope>NUCLEOTIDE SEQUENCE</scope>
    <source>
        <strain evidence="2">GVMAG-S-1101164-105</strain>
    </source>
</reference>
<feature type="transmembrane region" description="Helical" evidence="1">
    <location>
        <begin position="9"/>
        <end position="29"/>
    </location>
</feature>
<name>A0A6C0JZW1_9ZZZZ</name>
<dbReference type="AlphaFoldDB" id="A0A6C0JZW1"/>
<keyword evidence="1" id="KW-0472">Membrane</keyword>
<evidence type="ECO:0000256" key="1">
    <source>
        <dbReference type="SAM" id="Phobius"/>
    </source>
</evidence>
<organism evidence="2">
    <name type="scientific">viral metagenome</name>
    <dbReference type="NCBI Taxonomy" id="1070528"/>
    <lineage>
        <taxon>unclassified sequences</taxon>
        <taxon>metagenomes</taxon>
        <taxon>organismal metagenomes</taxon>
    </lineage>
</organism>
<protein>
    <submittedName>
        <fullName evidence="2">Uncharacterized protein</fullName>
    </submittedName>
</protein>
<accession>A0A6C0JZW1</accession>
<dbReference type="EMBL" id="MN740737">
    <property type="protein sequence ID" value="QHU09438.1"/>
    <property type="molecule type" value="Genomic_DNA"/>
</dbReference>
<evidence type="ECO:0000313" key="2">
    <source>
        <dbReference type="EMBL" id="QHU09438.1"/>
    </source>
</evidence>
<proteinExistence type="predicted"/>
<keyword evidence="1" id="KW-1133">Transmembrane helix</keyword>
<sequence length="102" mass="11936">MKKLEKSSLTIDIILRFIVIAAFFGWNLLEGSVFENEYPHAMVNLYQYPIWRILLLVLLFLAADWCPSVAIMIAFTIFFYIMDIEVTMDKWSLVDLKHSTAK</sequence>
<keyword evidence="1" id="KW-0812">Transmembrane</keyword>
<feature type="transmembrane region" description="Helical" evidence="1">
    <location>
        <begin position="49"/>
        <end position="82"/>
    </location>
</feature>